<name>A0ABT0HN18_9BACT</name>
<proteinExistence type="predicted"/>
<evidence type="ECO:0000313" key="1">
    <source>
        <dbReference type="EMBL" id="MCK8493564.1"/>
    </source>
</evidence>
<evidence type="ECO:0008006" key="3">
    <source>
        <dbReference type="Google" id="ProtNLM"/>
    </source>
</evidence>
<reference evidence="1 2" key="1">
    <citation type="submission" date="2022-04" db="EMBL/GenBank/DDBJ databases">
        <title>Spirosoma sp. strain RP8 genome sequencing and assembly.</title>
        <authorList>
            <person name="Jung Y."/>
        </authorList>
    </citation>
    <scope>NUCLEOTIDE SEQUENCE [LARGE SCALE GENOMIC DNA]</scope>
    <source>
        <strain evidence="1 2">RP8</strain>
    </source>
</reference>
<keyword evidence="2" id="KW-1185">Reference proteome</keyword>
<dbReference type="Proteomes" id="UP001202180">
    <property type="component" value="Unassembled WGS sequence"/>
</dbReference>
<gene>
    <name evidence="1" type="ORF">M0L20_16985</name>
</gene>
<organism evidence="1 2">
    <name type="scientific">Spirosoma liriopis</name>
    <dbReference type="NCBI Taxonomy" id="2937440"/>
    <lineage>
        <taxon>Bacteria</taxon>
        <taxon>Pseudomonadati</taxon>
        <taxon>Bacteroidota</taxon>
        <taxon>Cytophagia</taxon>
        <taxon>Cytophagales</taxon>
        <taxon>Cytophagaceae</taxon>
        <taxon>Spirosoma</taxon>
    </lineage>
</organism>
<comment type="caution">
    <text evidence="1">The sequence shown here is derived from an EMBL/GenBank/DDBJ whole genome shotgun (WGS) entry which is preliminary data.</text>
</comment>
<accession>A0ABT0HN18</accession>
<sequence length="300" mass="34980">MSNKQKKQQQNRAVQDCIFCGSRPLTGEHFWSKWLKPLIDEHAKGKYVPNMHMFAYSEIENFGTNREREIKQPKKRTGPAESWQPKVVCSTCNNGWMSGIDDAAKPILSKLIIGDSINIGNEERAIISRWLYLKTIIGEFKSNNDKLITKAERYHFKETREVPEKWDFWLARVNPPDWARYHSQPLGGFRLTDFIKGRQVSYIHESTIFIIGELILFGATFPANSPGFPRGLTYSIIGDYERKMQRIHPDVSGFFGGLFRNKNWQDFEPLNWIERDQLKINSQTFVRVFLSVVSRHNDTF</sequence>
<dbReference type="RefSeq" id="WP_248478166.1">
    <property type="nucleotide sequence ID" value="NZ_JALPRF010000003.1"/>
</dbReference>
<evidence type="ECO:0000313" key="2">
    <source>
        <dbReference type="Proteomes" id="UP001202180"/>
    </source>
</evidence>
<protein>
    <recommendedName>
        <fullName evidence="3">HNH endonuclease</fullName>
    </recommendedName>
</protein>
<dbReference type="EMBL" id="JALPRF010000003">
    <property type="protein sequence ID" value="MCK8493564.1"/>
    <property type="molecule type" value="Genomic_DNA"/>
</dbReference>